<dbReference type="RefSeq" id="WP_128520707.1">
    <property type="nucleotide sequence ID" value="NZ_CAUWBR010000015.1"/>
</dbReference>
<keyword evidence="2" id="KW-1185">Reference proteome</keyword>
<dbReference type="AlphaFoldDB" id="A0A3N0HZX3"/>
<dbReference type="EMBL" id="RJQC01000003">
    <property type="protein sequence ID" value="RNM29632.1"/>
    <property type="molecule type" value="Genomic_DNA"/>
</dbReference>
<gene>
    <name evidence="1" type="ORF">EDX97_08315</name>
</gene>
<dbReference type="Gene3D" id="1.10.10.10">
    <property type="entry name" value="Winged helix-like DNA-binding domain superfamily/Winged helix DNA-binding domain"/>
    <property type="match status" value="1"/>
</dbReference>
<protein>
    <submittedName>
        <fullName evidence="1">Rrf2 family transcriptional regulator</fullName>
    </submittedName>
</protein>
<reference evidence="1 2" key="1">
    <citation type="submission" date="2018-11" db="EMBL/GenBank/DDBJ databases">
        <title>Clostridium sp. nov., a member of the family Erysipelotrichaceae isolated from pig faeces.</title>
        <authorList>
            <person name="Chang Y.-H."/>
        </authorList>
    </citation>
    <scope>NUCLEOTIDE SEQUENCE [LARGE SCALE GENOMIC DNA]</scope>
    <source>
        <strain evidence="1 2">YH-panp20</strain>
    </source>
</reference>
<dbReference type="InterPro" id="IPR036388">
    <property type="entry name" value="WH-like_DNA-bd_sf"/>
</dbReference>
<dbReference type="PANTHER" id="PTHR33221:SF15">
    <property type="entry name" value="HTH-TYPE TRANSCRIPTIONAL REGULATOR YWGB-RELATED"/>
    <property type="match status" value="1"/>
</dbReference>
<dbReference type="SUPFAM" id="SSF46785">
    <property type="entry name" value="Winged helix' DNA-binding domain"/>
    <property type="match status" value="1"/>
</dbReference>
<organism evidence="1 2">
    <name type="scientific">Absicoccus porci</name>
    <dbReference type="NCBI Taxonomy" id="2486576"/>
    <lineage>
        <taxon>Bacteria</taxon>
        <taxon>Bacillati</taxon>
        <taxon>Bacillota</taxon>
        <taxon>Erysipelotrichia</taxon>
        <taxon>Erysipelotrichales</taxon>
        <taxon>Erysipelotrichaceae</taxon>
        <taxon>Absicoccus</taxon>
    </lineage>
</organism>
<sequence length="150" mass="16928">MQITSKFTIAIHILAAIDTFHGHVNVNSKLLSQSIGANPVIVRGVMSDLKKAGIIMSHRGKNDVTIEKPLDQVSFYDIYQAVNANDKDLFHFHENPNPQCPVGRNIHKVLDGQLQQVQRDFEDELKSYKVSDVIHNLHIVLNHEKQSLQA</sequence>
<dbReference type="OrthoDB" id="213028at2"/>
<name>A0A3N0HZX3_9FIRM</name>
<dbReference type="Pfam" id="PF02082">
    <property type="entry name" value="Rrf2"/>
    <property type="match status" value="1"/>
</dbReference>
<proteinExistence type="predicted"/>
<dbReference type="PANTHER" id="PTHR33221">
    <property type="entry name" value="WINGED HELIX-TURN-HELIX TRANSCRIPTIONAL REGULATOR, RRF2 FAMILY"/>
    <property type="match status" value="1"/>
</dbReference>
<evidence type="ECO:0000313" key="2">
    <source>
        <dbReference type="Proteomes" id="UP000276568"/>
    </source>
</evidence>
<dbReference type="Proteomes" id="UP000276568">
    <property type="component" value="Unassembled WGS sequence"/>
</dbReference>
<dbReference type="InterPro" id="IPR000944">
    <property type="entry name" value="Tscrpt_reg_Rrf2"/>
</dbReference>
<comment type="caution">
    <text evidence="1">The sequence shown here is derived from an EMBL/GenBank/DDBJ whole genome shotgun (WGS) entry which is preliminary data.</text>
</comment>
<evidence type="ECO:0000313" key="1">
    <source>
        <dbReference type="EMBL" id="RNM29632.1"/>
    </source>
</evidence>
<accession>A0A3N0HZX3</accession>
<dbReference type="GO" id="GO:0005829">
    <property type="term" value="C:cytosol"/>
    <property type="evidence" value="ECO:0007669"/>
    <property type="project" value="TreeGrafter"/>
</dbReference>
<dbReference type="InterPro" id="IPR036390">
    <property type="entry name" value="WH_DNA-bd_sf"/>
</dbReference>
<dbReference type="GO" id="GO:0003700">
    <property type="term" value="F:DNA-binding transcription factor activity"/>
    <property type="evidence" value="ECO:0007669"/>
    <property type="project" value="TreeGrafter"/>
</dbReference>